<evidence type="ECO:0000313" key="1">
    <source>
        <dbReference type="EMBL" id="MFF3571988.1"/>
    </source>
</evidence>
<gene>
    <name evidence="1" type="ORF">ACFYXQ_29825</name>
</gene>
<dbReference type="InterPro" id="IPR036271">
    <property type="entry name" value="Tet_transcr_reg_TetR-rel_C_sf"/>
</dbReference>
<dbReference type="SUPFAM" id="SSF48498">
    <property type="entry name" value="Tetracyclin repressor-like, C-terminal domain"/>
    <property type="match status" value="1"/>
</dbReference>
<name>A0ABW6S8S0_9NOCA</name>
<evidence type="ECO:0000313" key="2">
    <source>
        <dbReference type="Proteomes" id="UP001601992"/>
    </source>
</evidence>
<comment type="caution">
    <text evidence="1">The sequence shown here is derived from an EMBL/GenBank/DDBJ whole genome shotgun (WGS) entry which is preliminary data.</text>
</comment>
<keyword evidence="2" id="KW-1185">Reference proteome</keyword>
<organism evidence="1 2">
    <name type="scientific">Nocardia jiangxiensis</name>
    <dbReference type="NCBI Taxonomy" id="282685"/>
    <lineage>
        <taxon>Bacteria</taxon>
        <taxon>Bacillati</taxon>
        <taxon>Actinomycetota</taxon>
        <taxon>Actinomycetes</taxon>
        <taxon>Mycobacteriales</taxon>
        <taxon>Nocardiaceae</taxon>
        <taxon>Nocardia</taxon>
    </lineage>
</organism>
<evidence type="ECO:0008006" key="3">
    <source>
        <dbReference type="Google" id="ProtNLM"/>
    </source>
</evidence>
<dbReference type="EMBL" id="JBIAQY010000012">
    <property type="protein sequence ID" value="MFF3571988.1"/>
    <property type="molecule type" value="Genomic_DNA"/>
</dbReference>
<protein>
    <recommendedName>
        <fullName evidence="3">TetR family transcriptional regulator</fullName>
    </recommendedName>
</protein>
<proteinExistence type="predicted"/>
<dbReference type="Gene3D" id="1.10.357.10">
    <property type="entry name" value="Tetracycline Repressor, domain 2"/>
    <property type="match status" value="1"/>
</dbReference>
<sequence length="139" mass="15386">MITTFRVDPPEDRLTAAITTVRELFSGPDFLAEMELWAAARTDPRLRETLVPVVERIGARLREQLAELFGAELAAHPDYPKVSMLTVEVARGLAFSAPIRRGHGDSALLEYWCEAAATMLGRPAPAGHHTDREHDQVVV</sequence>
<reference evidence="1 2" key="1">
    <citation type="submission" date="2024-10" db="EMBL/GenBank/DDBJ databases">
        <title>The Natural Products Discovery Center: Release of the First 8490 Sequenced Strains for Exploring Actinobacteria Biosynthetic Diversity.</title>
        <authorList>
            <person name="Kalkreuter E."/>
            <person name="Kautsar S.A."/>
            <person name="Yang D."/>
            <person name="Bader C.D."/>
            <person name="Teijaro C.N."/>
            <person name="Fluegel L."/>
            <person name="Davis C.M."/>
            <person name="Simpson J.R."/>
            <person name="Lauterbach L."/>
            <person name="Steele A.D."/>
            <person name="Gui C."/>
            <person name="Meng S."/>
            <person name="Li G."/>
            <person name="Viehrig K."/>
            <person name="Ye F."/>
            <person name="Su P."/>
            <person name="Kiefer A.F."/>
            <person name="Nichols A."/>
            <person name="Cepeda A.J."/>
            <person name="Yan W."/>
            <person name="Fan B."/>
            <person name="Jiang Y."/>
            <person name="Adhikari A."/>
            <person name="Zheng C.-J."/>
            <person name="Schuster L."/>
            <person name="Cowan T.M."/>
            <person name="Smanski M.J."/>
            <person name="Chevrette M.G."/>
            <person name="De Carvalho L.P.S."/>
            <person name="Shen B."/>
        </authorList>
    </citation>
    <scope>NUCLEOTIDE SEQUENCE [LARGE SCALE GENOMIC DNA]</scope>
    <source>
        <strain evidence="1 2">NPDC002593</strain>
    </source>
</reference>
<accession>A0ABW6S8S0</accession>
<dbReference type="Proteomes" id="UP001601992">
    <property type="component" value="Unassembled WGS sequence"/>
</dbReference>
<dbReference type="RefSeq" id="WP_051193019.1">
    <property type="nucleotide sequence ID" value="NZ_JBIAQY010000012.1"/>
</dbReference>